<name>A0ABY2UYY4_9RHOB</name>
<keyword evidence="2" id="KW-1185">Reference proteome</keyword>
<proteinExistence type="predicted"/>
<reference evidence="1 2" key="1">
    <citation type="submission" date="2019-05" db="EMBL/GenBank/DDBJ databases">
        <title>Draft genome sequence of Pelagicola sp. DSW4-44.</title>
        <authorList>
            <person name="Oh J."/>
        </authorList>
    </citation>
    <scope>NUCLEOTIDE SEQUENCE [LARGE SCALE GENOMIC DNA]</scope>
    <source>
        <strain evidence="1 2">DSW4-44</strain>
    </source>
</reference>
<gene>
    <name evidence="1" type="ORF">FEE96_06150</name>
</gene>
<organism evidence="1 2">
    <name type="scientific">Parasedimentitalea maritima</name>
    <dbReference type="NCBI Taxonomy" id="2578117"/>
    <lineage>
        <taxon>Bacteria</taxon>
        <taxon>Pseudomonadati</taxon>
        <taxon>Pseudomonadota</taxon>
        <taxon>Alphaproteobacteria</taxon>
        <taxon>Rhodobacterales</taxon>
        <taxon>Paracoccaceae</taxon>
        <taxon>Parasedimentitalea</taxon>
    </lineage>
</organism>
<sequence>MVNGTGTARANCDFPAEIGKAYLVVFDHLSGPAMGTYVSVGETVYDQGTLNPGDTGRATLWTATGVAPNVSGRQFTGGETSTFRVSIKEVNMPTRLDGQEVIQDLTVHMAGLMTYEKLNSFSTLTLMEIYRDSGNRLGAKVDSVNGSGDLVVIHGVDGVLTYSGDASTWTPDMGVPFDIAASYSDTGMSVAESGGSSTSKAVSGFPYLGGAALEISPESPVVLSKLELRLGASGIDLVRELVA</sequence>
<dbReference type="EMBL" id="VAUA01000002">
    <property type="protein sequence ID" value="TLP68092.1"/>
    <property type="molecule type" value="Genomic_DNA"/>
</dbReference>
<dbReference type="Proteomes" id="UP000305041">
    <property type="component" value="Unassembled WGS sequence"/>
</dbReference>
<comment type="caution">
    <text evidence="1">The sequence shown here is derived from an EMBL/GenBank/DDBJ whole genome shotgun (WGS) entry which is preliminary data.</text>
</comment>
<evidence type="ECO:0000313" key="2">
    <source>
        <dbReference type="Proteomes" id="UP000305041"/>
    </source>
</evidence>
<protein>
    <submittedName>
        <fullName evidence="1">Uncharacterized protein</fullName>
    </submittedName>
</protein>
<accession>A0ABY2UYY4</accession>
<evidence type="ECO:0000313" key="1">
    <source>
        <dbReference type="EMBL" id="TLP68092.1"/>
    </source>
</evidence>